<feature type="binding site" evidence="15">
    <location>
        <position position="379"/>
    </location>
    <ligand>
        <name>ATP</name>
        <dbReference type="ChEBI" id="CHEBI:30616"/>
    </ligand>
</feature>
<evidence type="ECO:0000256" key="8">
    <source>
        <dbReference type="ARBA" id="ARBA00022840"/>
    </source>
</evidence>
<evidence type="ECO:0000256" key="12">
    <source>
        <dbReference type="ARBA" id="ARBA00023136"/>
    </source>
</evidence>
<evidence type="ECO:0000256" key="3">
    <source>
        <dbReference type="ARBA" id="ARBA00004308"/>
    </source>
</evidence>
<dbReference type="SUPFAM" id="SSF81660">
    <property type="entry name" value="Metal cation-transporting ATPase, ATP-binding domain N"/>
    <property type="match status" value="1"/>
</dbReference>
<keyword evidence="5 17" id="KW-0812">Transmembrane</keyword>
<gene>
    <name evidence="21" type="primary">ATP11B</name>
</gene>
<reference evidence="21" key="1">
    <citation type="submission" date="2023-03" db="UniProtKB">
        <authorList>
            <consortium name="Ensembl"/>
        </authorList>
    </citation>
    <scope>IDENTIFICATION</scope>
</reference>
<dbReference type="Pfam" id="PF13246">
    <property type="entry name" value="Cation_ATPase"/>
    <property type="match status" value="1"/>
</dbReference>
<feature type="binding site" evidence="16">
    <location>
        <position position="716"/>
    </location>
    <ligand>
        <name>Mg(2+)</name>
        <dbReference type="ChEBI" id="CHEBI:18420"/>
    </ligand>
</feature>
<evidence type="ECO:0000256" key="16">
    <source>
        <dbReference type="PIRSR" id="PIRSR606539-3"/>
    </source>
</evidence>
<evidence type="ECO:0000256" key="11">
    <source>
        <dbReference type="ARBA" id="ARBA00022989"/>
    </source>
</evidence>
<dbReference type="SFLD" id="SFLDF00027">
    <property type="entry name" value="p-type_atpase"/>
    <property type="match status" value="1"/>
</dbReference>
<feature type="domain" description="P-type ATPase C-terminal" evidence="20">
    <location>
        <begin position="738"/>
        <end position="978"/>
    </location>
</feature>
<feature type="binding site" evidence="15">
    <location>
        <position position="685"/>
    </location>
    <ligand>
        <name>ATP</name>
        <dbReference type="ChEBI" id="CHEBI:30616"/>
    </ligand>
</feature>
<feature type="active site" description="4-aspartylphosphate intermediate" evidence="14">
    <location>
        <position position="379"/>
    </location>
</feature>
<dbReference type="SUPFAM" id="SSF81665">
    <property type="entry name" value="Calcium ATPase, transmembrane domain M"/>
    <property type="match status" value="1"/>
</dbReference>
<dbReference type="GO" id="GO:0055037">
    <property type="term" value="C:recycling endosome"/>
    <property type="evidence" value="ECO:0007669"/>
    <property type="project" value="TreeGrafter"/>
</dbReference>
<evidence type="ECO:0000259" key="18">
    <source>
        <dbReference type="Pfam" id="PF00122"/>
    </source>
</evidence>
<dbReference type="CDD" id="cd02073">
    <property type="entry name" value="P-type_ATPase_APLT_Dnf-like"/>
    <property type="match status" value="1"/>
</dbReference>
<organism evidence="21">
    <name type="scientific">Equus asinus asinus</name>
    <dbReference type="NCBI Taxonomy" id="83772"/>
    <lineage>
        <taxon>Eukaryota</taxon>
        <taxon>Metazoa</taxon>
        <taxon>Chordata</taxon>
        <taxon>Craniata</taxon>
        <taxon>Vertebrata</taxon>
        <taxon>Euteleostomi</taxon>
        <taxon>Mammalia</taxon>
        <taxon>Eutheria</taxon>
        <taxon>Laurasiatheria</taxon>
        <taxon>Perissodactyla</taxon>
        <taxon>Equidae</taxon>
        <taxon>Equus</taxon>
    </lineage>
</organism>
<dbReference type="InterPro" id="IPR023298">
    <property type="entry name" value="ATPase_P-typ_TM_dom_sf"/>
</dbReference>
<keyword evidence="12 17" id="KW-0472">Membrane</keyword>
<dbReference type="GO" id="GO:0005886">
    <property type="term" value="C:plasma membrane"/>
    <property type="evidence" value="ECO:0007669"/>
    <property type="project" value="TreeGrafter"/>
</dbReference>
<dbReference type="AlphaFoldDB" id="A0A8C4PRH8"/>
<feature type="binding site" evidence="16">
    <location>
        <position position="379"/>
    </location>
    <ligand>
        <name>Mg(2+)</name>
        <dbReference type="ChEBI" id="CHEBI:18420"/>
    </ligand>
</feature>
<comment type="cofactor">
    <cofactor evidence="1 16">
        <name>Mg(2+)</name>
        <dbReference type="ChEBI" id="CHEBI:18420"/>
    </cofactor>
</comment>
<feature type="transmembrane region" description="Helical" evidence="17">
    <location>
        <begin position="67"/>
        <end position="82"/>
    </location>
</feature>
<dbReference type="SUPFAM" id="SSF81653">
    <property type="entry name" value="Calcium ATPase, transduction domain A"/>
    <property type="match status" value="1"/>
</dbReference>
<feature type="transmembrane region" description="Helical" evidence="17">
    <location>
        <begin position="886"/>
        <end position="905"/>
    </location>
</feature>
<feature type="binding site" evidence="15">
    <location>
        <position position="381"/>
    </location>
    <ligand>
        <name>ATP</name>
        <dbReference type="ChEBI" id="CHEBI:30616"/>
    </ligand>
</feature>
<evidence type="ECO:0000256" key="2">
    <source>
        <dbReference type="ARBA" id="ARBA00004141"/>
    </source>
</evidence>
<feature type="transmembrane region" description="Helical" evidence="17">
    <location>
        <begin position="941"/>
        <end position="970"/>
    </location>
</feature>
<feature type="domain" description="P-type ATPase N-terminal" evidence="19">
    <location>
        <begin position="37"/>
        <end position="91"/>
    </location>
</feature>
<dbReference type="InterPro" id="IPR008250">
    <property type="entry name" value="ATPase_P-typ_transduc_dom_A_sf"/>
</dbReference>
<dbReference type="InterPro" id="IPR023214">
    <property type="entry name" value="HAD_sf"/>
</dbReference>
<dbReference type="InterPro" id="IPR023299">
    <property type="entry name" value="ATPase_P-typ_cyto_dom_N"/>
</dbReference>
<feature type="binding site" evidence="15">
    <location>
        <position position="715"/>
    </location>
    <ligand>
        <name>ATP</name>
        <dbReference type="ChEBI" id="CHEBI:30616"/>
    </ligand>
</feature>
<protein>
    <recommendedName>
        <fullName evidence="17">Phospholipid-transporting ATPase</fullName>
        <ecNumber evidence="17">7.6.2.1</ecNumber>
    </recommendedName>
</protein>
<keyword evidence="9 16" id="KW-0460">Magnesium</keyword>
<feature type="binding site" evidence="15">
    <location>
        <position position="603"/>
    </location>
    <ligand>
        <name>ATP</name>
        <dbReference type="ChEBI" id="CHEBI:30616"/>
    </ligand>
</feature>
<dbReference type="InterPro" id="IPR018303">
    <property type="entry name" value="ATPase_P-typ_P_site"/>
</dbReference>
<dbReference type="InterPro" id="IPR036412">
    <property type="entry name" value="HAD-like_sf"/>
</dbReference>
<dbReference type="GO" id="GO:0140326">
    <property type="term" value="F:ATPase-coupled intramembrane lipid transporter activity"/>
    <property type="evidence" value="ECO:0007669"/>
    <property type="project" value="UniProtKB-EC"/>
</dbReference>
<feature type="transmembrane region" description="Helical" evidence="17">
    <location>
        <begin position="88"/>
        <end position="104"/>
    </location>
</feature>
<evidence type="ECO:0000256" key="7">
    <source>
        <dbReference type="ARBA" id="ARBA00022741"/>
    </source>
</evidence>
<dbReference type="SFLD" id="SFLDS00003">
    <property type="entry name" value="Haloacid_Dehalogenase"/>
    <property type="match status" value="1"/>
</dbReference>
<dbReference type="FunFam" id="3.40.50.1000:FF:000034">
    <property type="entry name" value="Phospholipid-transporting ATPase"/>
    <property type="match status" value="1"/>
</dbReference>
<comment type="subcellular location">
    <subcellularLocation>
        <location evidence="3">Endomembrane system</location>
    </subcellularLocation>
    <subcellularLocation>
        <location evidence="2 17">Membrane</location>
        <topology evidence="2 17">Multi-pass membrane protein</topology>
    </subcellularLocation>
</comment>
<evidence type="ECO:0000256" key="5">
    <source>
        <dbReference type="ARBA" id="ARBA00022692"/>
    </source>
</evidence>
<feature type="binding site" evidence="15">
    <location>
        <position position="602"/>
    </location>
    <ligand>
        <name>ATP</name>
        <dbReference type="ChEBI" id="CHEBI:30616"/>
    </ligand>
</feature>
<accession>A0A8C4PRH8</accession>
<feature type="transmembrane region" description="Helical" evidence="17">
    <location>
        <begin position="263"/>
        <end position="282"/>
    </location>
</feature>
<keyword evidence="7 15" id="KW-0547">Nucleotide-binding</keyword>
<feature type="binding site" evidence="15">
    <location>
        <position position="521"/>
    </location>
    <ligand>
        <name>ATP</name>
        <dbReference type="ChEBI" id="CHEBI:30616"/>
    </ligand>
</feature>
<dbReference type="Pfam" id="PF16212">
    <property type="entry name" value="PhoLip_ATPase_C"/>
    <property type="match status" value="1"/>
</dbReference>
<evidence type="ECO:0000256" key="4">
    <source>
        <dbReference type="ARBA" id="ARBA00008109"/>
    </source>
</evidence>
<dbReference type="InterPro" id="IPR059000">
    <property type="entry name" value="ATPase_P-type_domA"/>
</dbReference>
<feature type="binding site" evidence="15">
    <location>
        <position position="691"/>
    </location>
    <ligand>
        <name>ATP</name>
        <dbReference type="ChEBI" id="CHEBI:30616"/>
    </ligand>
</feature>
<dbReference type="SUPFAM" id="SSF56784">
    <property type="entry name" value="HAD-like"/>
    <property type="match status" value="1"/>
</dbReference>
<sequence>IITFSFAWSQGFDPPHQSDSRTIYIANRFPQSGLYTPQKFIDNRIISSKYTVWNFVPKTLFEQFRRVANFYFLIIFLVQLMIDTPTSPITSGLPLFFVITVTAIKQGYEDWLRHNSDNEVNGAPVYVVRSGGLVKTRSKNIRVGDIVRVAKDEIFPADLVLLSSDRLDGSCHVTTASLDGETNLKTHVAVPETAVLQTVANLDTLEAVIECHQPEADLYRYGVIAYSLFFAGVAVYTGMETKMALNYKSKSQKRSAVEKSMNTFLIIYLIILIAEAIISTILKYTWQAEEKWDEPWYNQKTEHQRNSSKVFYDFLAFLVLYNFIIPISLYVTVEMQKFLGSFFIGWDLDLYHEESDQKAQVNTSDLNEELGQVEYVFTDKTGTLTENEMQFRECSINGIKYQEINGRLVSEGPSPDSSEGNLSYLSSLPHLNNLSHFTTSSSFGSSPENETELVIFVLFFFFLRYKLLHVLEFDSDRRRMSVIVQFLFAKGAESSILPKCIGGEIEKTRIHVDEFALKGLRTLCMAYRQLTSKEYEEIDRRLFEARTALQQREEKLAHVFQFIEKDLILLGATAVEDRLQDKVRETIEALRMAGIKVWVLTGDKHETAVSVSLSCGHFHRTMNILELTNQKSDKDIIIFYLRIKEDHVIQHGLVVDGTSLSLALREHEKLFMDVCRNCSAVLCCRMAPLQKAKVIRLIKVSPEKPITLAVGDGANDVSMIQEAHVGIGIMGKEGRQAARNSDYAIARFKFLSKLLFVHGHFYYIRIATLVQYFFYKNVCFITPQFLYQFYCLFSQQTLYDSVYLTLYNICFTSLPILTYSLLEQHIDPHVLQNKPTLYRDISKNRQLSIKTFLYWTILGFSHAFIFFFGSYFLMEKDISLLGNGQVKYINFLIFFFQMALETHFWTWINHLVTWGSIIFYFVFSLFYGGILWPFLSSQNMYFVFIQLLSSGSAWFAIILMVVTCLFLDIVKKVFDRLSKKNLIKRRVVSIYFKLCFSAE</sequence>
<keyword evidence="6 16" id="KW-0479">Metal-binding</keyword>
<dbReference type="Gene3D" id="3.40.1110.10">
    <property type="entry name" value="Calcium-transporting ATPase, cytoplasmic domain N"/>
    <property type="match status" value="1"/>
</dbReference>
<keyword evidence="10 17" id="KW-1278">Translocase</keyword>
<evidence type="ECO:0000313" key="21">
    <source>
        <dbReference type="Ensembl" id="ENSEASP00005024648.1"/>
    </source>
</evidence>
<dbReference type="Gene3D" id="2.70.150.10">
    <property type="entry name" value="Calcium-transporting ATPase, cytoplasmic transduction domain A"/>
    <property type="match status" value="1"/>
</dbReference>
<feature type="binding site" evidence="15">
    <location>
        <position position="601"/>
    </location>
    <ligand>
        <name>ATP</name>
        <dbReference type="ChEBI" id="CHEBI:30616"/>
    </ligand>
</feature>
<evidence type="ECO:0000256" key="15">
    <source>
        <dbReference type="PIRSR" id="PIRSR606539-2"/>
    </source>
</evidence>
<dbReference type="InterPro" id="IPR006539">
    <property type="entry name" value="P-type_ATPase_IV"/>
</dbReference>
<evidence type="ECO:0000256" key="13">
    <source>
        <dbReference type="ARBA" id="ARBA00034036"/>
    </source>
</evidence>
<dbReference type="NCBIfam" id="TIGR01652">
    <property type="entry name" value="ATPase-Plipid"/>
    <property type="match status" value="1"/>
</dbReference>
<dbReference type="PRINTS" id="PR00119">
    <property type="entry name" value="CATATPASE"/>
</dbReference>
<evidence type="ECO:0000259" key="19">
    <source>
        <dbReference type="Pfam" id="PF16209"/>
    </source>
</evidence>
<dbReference type="OMA" id="YCEDAIR"/>
<feature type="binding site" evidence="15">
    <location>
        <position position="380"/>
    </location>
    <ligand>
        <name>ATP</name>
        <dbReference type="ChEBI" id="CHEBI:30616"/>
    </ligand>
</feature>
<dbReference type="Pfam" id="PF16209">
    <property type="entry name" value="PhoLip_ATPase_N"/>
    <property type="match status" value="1"/>
</dbReference>
<comment type="catalytic activity">
    <reaction evidence="13 17">
        <text>ATP + H2O + phospholipidSide 1 = ADP + phosphate + phospholipidSide 2.</text>
        <dbReference type="EC" id="7.6.2.1"/>
    </reaction>
</comment>
<dbReference type="GO" id="GO:0005524">
    <property type="term" value="F:ATP binding"/>
    <property type="evidence" value="ECO:0007669"/>
    <property type="project" value="UniProtKB-UniRule"/>
</dbReference>
<feature type="transmembrane region" description="Helical" evidence="17">
    <location>
        <begin position="852"/>
        <end position="874"/>
    </location>
</feature>
<dbReference type="NCBIfam" id="TIGR01494">
    <property type="entry name" value="ATPase_P-type"/>
    <property type="match status" value="3"/>
</dbReference>
<feature type="binding site" evidence="16">
    <location>
        <position position="712"/>
    </location>
    <ligand>
        <name>Mg(2+)</name>
        <dbReference type="ChEBI" id="CHEBI:18420"/>
    </ligand>
</feature>
<dbReference type="PANTHER" id="PTHR24092:SF57">
    <property type="entry name" value="PHOSPHOLIPID-TRANSPORTING ATPASE IF"/>
    <property type="match status" value="1"/>
</dbReference>
<name>A0A8C4PRH8_EQUAS</name>
<feature type="transmembrane region" description="Helical" evidence="17">
    <location>
        <begin position="310"/>
        <end position="333"/>
    </location>
</feature>
<dbReference type="SFLD" id="SFLDG00002">
    <property type="entry name" value="C1.7:_P-type_atpase_like"/>
    <property type="match status" value="1"/>
</dbReference>
<keyword evidence="8 15" id="KW-0067">ATP-binding</keyword>
<evidence type="ECO:0000256" key="10">
    <source>
        <dbReference type="ARBA" id="ARBA00022967"/>
    </source>
</evidence>
<dbReference type="Pfam" id="PF00122">
    <property type="entry name" value="E1-E2_ATPase"/>
    <property type="match status" value="1"/>
</dbReference>
<dbReference type="FunFam" id="3.40.1110.10:FF:000359">
    <property type="match status" value="1"/>
</dbReference>
<feature type="binding site" evidence="15">
    <location>
        <position position="490"/>
    </location>
    <ligand>
        <name>ATP</name>
        <dbReference type="ChEBI" id="CHEBI:30616"/>
    </ligand>
</feature>
<comment type="similarity">
    <text evidence="4 17">Belongs to the cation transport ATPase (P-type) (TC 3.A.3) family. Type IV subfamily.</text>
</comment>
<feature type="transmembrane region" description="Helical" evidence="17">
    <location>
        <begin position="917"/>
        <end position="935"/>
    </location>
</feature>
<dbReference type="GO" id="GO:0000287">
    <property type="term" value="F:magnesium ion binding"/>
    <property type="evidence" value="ECO:0007669"/>
    <property type="project" value="UniProtKB-UniRule"/>
</dbReference>
<dbReference type="InterPro" id="IPR001757">
    <property type="entry name" value="P_typ_ATPase"/>
</dbReference>
<evidence type="ECO:0000256" key="9">
    <source>
        <dbReference type="ARBA" id="ARBA00022842"/>
    </source>
</evidence>
<evidence type="ECO:0000256" key="6">
    <source>
        <dbReference type="ARBA" id="ARBA00022723"/>
    </source>
</evidence>
<evidence type="ECO:0000256" key="1">
    <source>
        <dbReference type="ARBA" id="ARBA00001946"/>
    </source>
</evidence>
<feature type="binding site" evidence="15">
    <location>
        <position position="450"/>
    </location>
    <ligand>
        <name>ATP</name>
        <dbReference type="ChEBI" id="CHEBI:30616"/>
    </ligand>
</feature>
<evidence type="ECO:0000256" key="17">
    <source>
        <dbReference type="RuleBase" id="RU362033"/>
    </source>
</evidence>
<feature type="binding site" evidence="16">
    <location>
        <position position="381"/>
    </location>
    <ligand>
        <name>Mg(2+)</name>
        <dbReference type="ChEBI" id="CHEBI:18420"/>
    </ligand>
</feature>
<dbReference type="GO" id="GO:0016887">
    <property type="term" value="F:ATP hydrolysis activity"/>
    <property type="evidence" value="ECO:0007669"/>
    <property type="project" value="InterPro"/>
</dbReference>
<feature type="domain" description="P-type ATPase A" evidence="18">
    <location>
        <begin position="124"/>
        <end position="185"/>
    </location>
</feature>
<evidence type="ECO:0000256" key="14">
    <source>
        <dbReference type="PIRSR" id="PIRSR606539-1"/>
    </source>
</evidence>
<dbReference type="PANTHER" id="PTHR24092">
    <property type="entry name" value="PROBABLE PHOSPHOLIPID-TRANSPORTING ATPASE"/>
    <property type="match status" value="1"/>
</dbReference>
<dbReference type="EC" id="7.6.2.1" evidence="17"/>
<dbReference type="InterPro" id="IPR044492">
    <property type="entry name" value="P_typ_ATPase_HD_dom"/>
</dbReference>
<feature type="transmembrane region" description="Helical" evidence="17">
    <location>
        <begin position="218"/>
        <end position="239"/>
    </location>
</feature>
<dbReference type="Ensembl" id="ENSEAST00005026732.1">
    <property type="protein sequence ID" value="ENSEASP00005024648.1"/>
    <property type="gene ID" value="ENSEASG00005016115.1"/>
</dbReference>
<feature type="transmembrane region" description="Helical" evidence="17">
    <location>
        <begin position="754"/>
        <end position="775"/>
    </location>
</feature>
<dbReference type="InterPro" id="IPR032630">
    <property type="entry name" value="P_typ_ATPase_c"/>
</dbReference>
<evidence type="ECO:0000259" key="20">
    <source>
        <dbReference type="Pfam" id="PF16212"/>
    </source>
</evidence>
<keyword evidence="11 17" id="KW-1133">Transmembrane helix</keyword>
<dbReference type="InterPro" id="IPR032631">
    <property type="entry name" value="P-type_ATPase_N"/>
</dbReference>
<feature type="binding site" evidence="15">
    <location>
        <position position="473"/>
    </location>
    <ligand>
        <name>ATP</name>
        <dbReference type="ChEBI" id="CHEBI:30616"/>
    </ligand>
</feature>
<dbReference type="Gene3D" id="3.40.50.1000">
    <property type="entry name" value="HAD superfamily/HAD-like"/>
    <property type="match status" value="1"/>
</dbReference>
<feature type="binding site" evidence="15">
    <location>
        <position position="716"/>
    </location>
    <ligand>
        <name>ATP</name>
        <dbReference type="ChEBI" id="CHEBI:30616"/>
    </ligand>
</feature>
<dbReference type="GO" id="GO:0045332">
    <property type="term" value="P:phospholipid translocation"/>
    <property type="evidence" value="ECO:0007669"/>
    <property type="project" value="TreeGrafter"/>
</dbReference>
<proteinExistence type="inferred from homology"/>
<dbReference type="PROSITE" id="PS00154">
    <property type="entry name" value="ATPASE_E1_E2"/>
    <property type="match status" value="1"/>
</dbReference>
<dbReference type="GO" id="GO:0005783">
    <property type="term" value="C:endoplasmic reticulum"/>
    <property type="evidence" value="ECO:0007669"/>
    <property type="project" value="TreeGrafter"/>
</dbReference>